<evidence type="ECO:0000313" key="3">
    <source>
        <dbReference type="EMBL" id="XBX83079.1"/>
    </source>
</evidence>
<feature type="region of interest" description="Disordered" evidence="1">
    <location>
        <begin position="44"/>
        <end position="69"/>
    </location>
</feature>
<proteinExistence type="predicted"/>
<name>A0AAU7W8W6_9MICO</name>
<sequence length="215" mass="22311">MSTNRTPPGRLSPAVYRRRRLVVLLGVVAVIVAVVLIIVRPGASQGDEKDASPTTAPETTGPASTGAATTAIPTEPAAADGDACTDAQVLVEAVTDKTEYGAGEQPQLSVTITNTGKNACVLNAGTNAQVFTITSGEEVYWTSTDCQVDAIDAEVLLTPGTPVSSSVPLIWDRTRSSTETCDGAREAVPAGGASYHLAVTVDGFESAERKQFLLY</sequence>
<dbReference type="EMBL" id="CP158374">
    <property type="protein sequence ID" value="XBX83079.1"/>
    <property type="molecule type" value="Genomic_DNA"/>
</dbReference>
<protein>
    <recommendedName>
        <fullName evidence="4">DUF4232 domain-containing protein</fullName>
    </recommendedName>
</protein>
<evidence type="ECO:0008006" key="4">
    <source>
        <dbReference type="Google" id="ProtNLM"/>
    </source>
</evidence>
<dbReference type="AlphaFoldDB" id="A0AAU7W8W6"/>
<feature type="transmembrane region" description="Helical" evidence="2">
    <location>
        <begin position="21"/>
        <end position="39"/>
    </location>
</feature>
<keyword evidence="2" id="KW-0472">Membrane</keyword>
<accession>A0AAU7W8W6</accession>
<evidence type="ECO:0000256" key="1">
    <source>
        <dbReference type="SAM" id="MobiDB-lite"/>
    </source>
</evidence>
<reference evidence="3" key="1">
    <citation type="submission" date="2024-05" db="EMBL/GenBank/DDBJ databases">
        <authorList>
            <person name="Yu L."/>
        </authorList>
    </citation>
    <scope>NUCLEOTIDE SEQUENCE</scope>
    <source>
        <strain evidence="3">G08B096</strain>
    </source>
</reference>
<evidence type="ECO:0000256" key="2">
    <source>
        <dbReference type="SAM" id="Phobius"/>
    </source>
</evidence>
<gene>
    <name evidence="3" type="ORF">ABIQ69_03930</name>
</gene>
<keyword evidence="2" id="KW-1133">Transmembrane helix</keyword>
<keyword evidence="2" id="KW-0812">Transmembrane</keyword>
<dbReference type="RefSeq" id="WP_350349095.1">
    <property type="nucleotide sequence ID" value="NZ_CP158374.1"/>
</dbReference>
<organism evidence="3">
    <name type="scientific">Agromyces sp. G08B096</name>
    <dbReference type="NCBI Taxonomy" id="3156399"/>
    <lineage>
        <taxon>Bacteria</taxon>
        <taxon>Bacillati</taxon>
        <taxon>Actinomycetota</taxon>
        <taxon>Actinomycetes</taxon>
        <taxon>Micrococcales</taxon>
        <taxon>Microbacteriaceae</taxon>
        <taxon>Agromyces</taxon>
    </lineage>
</organism>
<feature type="compositionally biased region" description="Low complexity" evidence="1">
    <location>
        <begin position="52"/>
        <end position="69"/>
    </location>
</feature>